<dbReference type="EMBL" id="AZHD01000007">
    <property type="protein sequence ID" value="OAA61995.1"/>
    <property type="molecule type" value="Genomic_DNA"/>
</dbReference>
<name>A0A167UX45_9HYPO</name>
<evidence type="ECO:0000313" key="3">
    <source>
        <dbReference type="Proteomes" id="UP000076874"/>
    </source>
</evidence>
<feature type="compositionally biased region" description="Basic and acidic residues" evidence="1">
    <location>
        <begin position="42"/>
        <end position="64"/>
    </location>
</feature>
<accession>A0A167UX45</accession>
<evidence type="ECO:0000256" key="1">
    <source>
        <dbReference type="SAM" id="MobiDB-lite"/>
    </source>
</evidence>
<dbReference type="Proteomes" id="UP000076874">
    <property type="component" value="Unassembled WGS sequence"/>
</dbReference>
<dbReference type="AlphaFoldDB" id="A0A167UX45"/>
<evidence type="ECO:0000313" key="2">
    <source>
        <dbReference type="EMBL" id="OAA61995.1"/>
    </source>
</evidence>
<feature type="region of interest" description="Disordered" evidence="1">
    <location>
        <begin position="14"/>
        <end position="64"/>
    </location>
</feature>
<protein>
    <submittedName>
        <fullName evidence="2">Uncharacterized protein</fullName>
    </submittedName>
</protein>
<comment type="caution">
    <text evidence="2">The sequence shown here is derived from an EMBL/GenBank/DDBJ whole genome shotgun (WGS) entry which is preliminary data.</text>
</comment>
<proteinExistence type="predicted"/>
<sequence>MELNAVDLVEGTHYNAARTRSERGAPPRGGTKAASSITVHGDGVDGWKQADDDGGRHEFKVRTS</sequence>
<keyword evidence="3" id="KW-1185">Reference proteome</keyword>
<gene>
    <name evidence="2" type="ORF">SPI_04854</name>
</gene>
<organism evidence="2 3">
    <name type="scientific">Niveomyces insectorum RCEF 264</name>
    <dbReference type="NCBI Taxonomy" id="1081102"/>
    <lineage>
        <taxon>Eukaryota</taxon>
        <taxon>Fungi</taxon>
        <taxon>Dikarya</taxon>
        <taxon>Ascomycota</taxon>
        <taxon>Pezizomycotina</taxon>
        <taxon>Sordariomycetes</taxon>
        <taxon>Hypocreomycetidae</taxon>
        <taxon>Hypocreales</taxon>
        <taxon>Cordycipitaceae</taxon>
        <taxon>Niveomyces</taxon>
    </lineage>
</organism>
<reference evidence="2 3" key="1">
    <citation type="journal article" date="2016" name="Genome Biol. Evol.">
        <title>Divergent and convergent evolution of fungal pathogenicity.</title>
        <authorList>
            <person name="Shang Y."/>
            <person name="Xiao G."/>
            <person name="Zheng P."/>
            <person name="Cen K."/>
            <person name="Zhan S."/>
            <person name="Wang C."/>
        </authorList>
    </citation>
    <scope>NUCLEOTIDE SEQUENCE [LARGE SCALE GENOMIC DNA]</scope>
    <source>
        <strain evidence="2 3">RCEF 264</strain>
    </source>
</reference>